<evidence type="ECO:0000313" key="3">
    <source>
        <dbReference type="EMBL" id="ATQ68078.1"/>
    </source>
</evidence>
<evidence type="ECO:0000259" key="2">
    <source>
        <dbReference type="Pfam" id="PF02525"/>
    </source>
</evidence>
<evidence type="ECO:0000256" key="1">
    <source>
        <dbReference type="ARBA" id="ARBA00023002"/>
    </source>
</evidence>
<dbReference type="PANTHER" id="PTHR47307">
    <property type="entry name" value="GLUTATHIONE-REGULATED POTASSIUM-EFFLUX SYSTEM ANCILLARY PROTEIN KEFG"/>
    <property type="match status" value="1"/>
</dbReference>
<dbReference type="GO" id="GO:0003955">
    <property type="term" value="F:NAD(P)H dehydrogenase (quinone) activity"/>
    <property type="evidence" value="ECO:0007669"/>
    <property type="project" value="TreeGrafter"/>
</dbReference>
<dbReference type="STRING" id="595536.GCA_000178815_03276"/>
<sequence length="199" mass="22741">MKTLVLFAHPAHRHSRTNRAMLDAARRIGGVTIVDLYADYPRFEIDVEREQRRLQQHEAIVFQFPLYWYSTPSLLKEWQDLVLEHGFAYGEAGDALAGKPWLCAITTGAPEHAYGPDSRDYPPVRQLLLPLEATANLCRMSFLAPYILFGALEAEETRRREHVNGYIRLLEALRDDRLDLAASRASDYLAASRLDRMIG</sequence>
<feature type="domain" description="Flavodoxin-like fold" evidence="2">
    <location>
        <begin position="1"/>
        <end position="166"/>
    </location>
</feature>
<dbReference type="GO" id="GO:0009055">
    <property type="term" value="F:electron transfer activity"/>
    <property type="evidence" value="ECO:0007669"/>
    <property type="project" value="TreeGrafter"/>
</dbReference>
<proteinExistence type="predicted"/>
<dbReference type="InterPro" id="IPR029039">
    <property type="entry name" value="Flavoprotein-like_sf"/>
</dbReference>
<dbReference type="RefSeq" id="WP_003613959.1">
    <property type="nucleotide sequence ID" value="NZ_ADVE02000001.1"/>
</dbReference>
<dbReference type="EMBL" id="CP023737">
    <property type="protein sequence ID" value="ATQ68078.1"/>
    <property type="molecule type" value="Genomic_DNA"/>
</dbReference>
<dbReference type="InterPro" id="IPR003680">
    <property type="entry name" value="Flavodoxin_fold"/>
</dbReference>
<organism evidence="3 4">
    <name type="scientific">Methylosinus trichosporium (strain ATCC 35070 / NCIMB 11131 / UNIQEM 75 / OB3b)</name>
    <dbReference type="NCBI Taxonomy" id="595536"/>
    <lineage>
        <taxon>Bacteria</taxon>
        <taxon>Pseudomonadati</taxon>
        <taxon>Pseudomonadota</taxon>
        <taxon>Alphaproteobacteria</taxon>
        <taxon>Hyphomicrobiales</taxon>
        <taxon>Methylocystaceae</taxon>
        <taxon>Methylosinus</taxon>
    </lineage>
</organism>
<dbReference type="KEGG" id="mtw:CQW49_09380"/>
<dbReference type="GO" id="GO:0010181">
    <property type="term" value="F:FMN binding"/>
    <property type="evidence" value="ECO:0007669"/>
    <property type="project" value="TreeGrafter"/>
</dbReference>
<dbReference type="AlphaFoldDB" id="A0A2D2CZA6"/>
<dbReference type="SUPFAM" id="SSF52218">
    <property type="entry name" value="Flavoproteins"/>
    <property type="match status" value="1"/>
</dbReference>
<dbReference type="PANTHER" id="PTHR47307:SF1">
    <property type="entry name" value="GLUTATHIONE-REGULATED POTASSIUM-EFFLUX SYSTEM ANCILLARY PROTEIN KEFG"/>
    <property type="match status" value="1"/>
</dbReference>
<keyword evidence="1" id="KW-0560">Oxidoreductase</keyword>
<accession>A0A2D2CZA6</accession>
<keyword evidence="4" id="KW-1185">Reference proteome</keyword>
<evidence type="ECO:0000313" key="4">
    <source>
        <dbReference type="Proteomes" id="UP000230709"/>
    </source>
</evidence>
<reference evidence="4" key="1">
    <citation type="submission" date="2017-10" db="EMBL/GenBank/DDBJ databases">
        <title>Completed PacBio SMRT sequence of Methylosinus trichosporium OB3b reveals presence of a third large plasmid.</title>
        <authorList>
            <person name="Charles T.C."/>
            <person name="Lynch M.D.J."/>
            <person name="Heil J.R."/>
            <person name="Cheng J."/>
        </authorList>
    </citation>
    <scope>NUCLEOTIDE SEQUENCE [LARGE SCALE GENOMIC DNA]</scope>
    <source>
        <strain evidence="4">OB3b</strain>
    </source>
</reference>
<gene>
    <name evidence="3" type="ORF">CQW49_09380</name>
</gene>
<dbReference type="Gene3D" id="3.40.50.360">
    <property type="match status" value="1"/>
</dbReference>
<dbReference type="Proteomes" id="UP000230709">
    <property type="component" value="Chromosome"/>
</dbReference>
<name>A0A2D2CZA6_METT3</name>
<dbReference type="InterPro" id="IPR046980">
    <property type="entry name" value="KefG/KefF"/>
</dbReference>
<dbReference type="Pfam" id="PF02525">
    <property type="entry name" value="Flavodoxin_2"/>
    <property type="match status" value="1"/>
</dbReference>
<protein>
    <submittedName>
        <fullName evidence="3">Potassium transporter KefG</fullName>
    </submittedName>
</protein>